<evidence type="ECO:0000256" key="4">
    <source>
        <dbReference type="ARBA" id="ARBA00022777"/>
    </source>
</evidence>
<sequence>MKRSPTRPAASGAAAEAAAPSGGTSAKRKASAPQRIDKALGATVGGRADGGGDDELRAPGPGRGRGGRGSGGDGGRPGLGQEARPRGLRVGAGGGFGGGRDSWEEGDAEKRLRRAAAILQRREALDAAKRARAKAKKREPDGGAAFDVDGAAEDEAHRFHASQLKRDEAELAGERAAIERRKQQHVREWQRVRHEDASRFAPRPTMNDRYLLLSLLGKGGFSEVWLAYDLAEARRVAIKFHQLDRGWSDEKKSAYVRHAAREYAIQRDLDHPRVVRLHDVFEVDTNTFATVLEHCGGEDLDSLLRCRKHLPERDARAILLQVLAGLRHLQTPSGPRKAIIHYDLKPGNILFDDAGDAKITDFGLSKIVTDDDASSRGGPTLSMELTSQGAGTYWYLPPECFATDVAGGPRISGKVDVWSAGVIYFQMLFGRKPFGEGLSQQRLLADRTMARATSVDFPAKPAVSADAKDFLRDCLRHSAAERPSVADLCAHAYVTKAL</sequence>
<feature type="compositionally biased region" description="Gly residues" evidence="8">
    <location>
        <begin position="61"/>
        <end position="78"/>
    </location>
</feature>
<dbReference type="PANTHER" id="PTHR22974">
    <property type="entry name" value="MIXED LINEAGE PROTEIN KINASE"/>
    <property type="match status" value="1"/>
</dbReference>
<comment type="similarity">
    <text evidence="7">Belongs to the protein kinase superfamily.</text>
</comment>
<feature type="compositionally biased region" description="Low complexity" evidence="8">
    <location>
        <begin position="1"/>
        <end position="25"/>
    </location>
</feature>
<evidence type="ECO:0000313" key="11">
    <source>
        <dbReference type="Proteomes" id="UP001363151"/>
    </source>
</evidence>
<gene>
    <name evidence="10" type="primary">TLK2</name>
    <name evidence="10" type="ORF">SO694_00241015</name>
</gene>
<keyword evidence="1 7" id="KW-0723">Serine/threonine-protein kinase</keyword>
<evidence type="ECO:0000256" key="5">
    <source>
        <dbReference type="ARBA" id="ARBA00022840"/>
    </source>
</evidence>
<feature type="compositionally biased region" description="Gly residues" evidence="8">
    <location>
        <begin position="90"/>
        <end position="100"/>
    </location>
</feature>
<dbReference type="PROSITE" id="PS00107">
    <property type="entry name" value="PROTEIN_KINASE_ATP"/>
    <property type="match status" value="1"/>
</dbReference>
<keyword evidence="4 10" id="KW-0418">Kinase</keyword>
<dbReference type="SUPFAM" id="SSF56112">
    <property type="entry name" value="Protein kinase-like (PK-like)"/>
    <property type="match status" value="1"/>
</dbReference>
<evidence type="ECO:0000313" key="10">
    <source>
        <dbReference type="EMBL" id="KAK7236645.1"/>
    </source>
</evidence>
<dbReference type="InterPro" id="IPR008271">
    <property type="entry name" value="Ser/Thr_kinase_AS"/>
</dbReference>
<feature type="domain" description="Protein kinase" evidence="9">
    <location>
        <begin position="210"/>
        <end position="494"/>
    </location>
</feature>
<dbReference type="Pfam" id="PF00069">
    <property type="entry name" value="Pkinase"/>
    <property type="match status" value="1"/>
</dbReference>
<organism evidence="10 11">
    <name type="scientific">Aureococcus anophagefferens</name>
    <name type="common">Harmful bloom alga</name>
    <dbReference type="NCBI Taxonomy" id="44056"/>
    <lineage>
        <taxon>Eukaryota</taxon>
        <taxon>Sar</taxon>
        <taxon>Stramenopiles</taxon>
        <taxon>Ochrophyta</taxon>
        <taxon>Pelagophyceae</taxon>
        <taxon>Pelagomonadales</taxon>
        <taxon>Pelagomonadaceae</taxon>
        <taxon>Aureococcus</taxon>
    </lineage>
</organism>
<dbReference type="InterPro" id="IPR011009">
    <property type="entry name" value="Kinase-like_dom_sf"/>
</dbReference>
<dbReference type="PANTHER" id="PTHR22974:SF23">
    <property type="entry name" value="TOUSLED-LIKE KINASE, ISOFORM G"/>
    <property type="match status" value="1"/>
</dbReference>
<evidence type="ECO:0000256" key="6">
    <source>
        <dbReference type="PROSITE-ProRule" id="PRU10141"/>
    </source>
</evidence>
<reference evidence="10 11" key="1">
    <citation type="submission" date="2024-03" db="EMBL/GenBank/DDBJ databases">
        <title>Aureococcus anophagefferens CCMP1851 and Kratosvirus quantuckense: Draft genome of a second virus-susceptible host strain in the model system.</title>
        <authorList>
            <person name="Chase E."/>
            <person name="Truchon A.R."/>
            <person name="Schepens W."/>
            <person name="Wilhelm S.W."/>
        </authorList>
    </citation>
    <scope>NUCLEOTIDE SEQUENCE [LARGE SCALE GENOMIC DNA]</scope>
    <source>
        <strain evidence="10 11">CCMP1851</strain>
    </source>
</reference>
<feature type="binding site" evidence="6">
    <location>
        <position position="239"/>
    </location>
    <ligand>
        <name>ATP</name>
        <dbReference type="ChEBI" id="CHEBI:30616"/>
    </ligand>
</feature>
<keyword evidence="3 6" id="KW-0547">Nucleotide-binding</keyword>
<dbReference type="PROSITE" id="PS50011">
    <property type="entry name" value="PROTEIN_KINASE_DOM"/>
    <property type="match status" value="1"/>
</dbReference>
<dbReference type="GO" id="GO:0016301">
    <property type="term" value="F:kinase activity"/>
    <property type="evidence" value="ECO:0007669"/>
    <property type="project" value="UniProtKB-KW"/>
</dbReference>
<dbReference type="SMART" id="SM00220">
    <property type="entry name" value="S_TKc"/>
    <property type="match status" value="1"/>
</dbReference>
<evidence type="ECO:0000256" key="2">
    <source>
        <dbReference type="ARBA" id="ARBA00022679"/>
    </source>
</evidence>
<evidence type="ECO:0000259" key="9">
    <source>
        <dbReference type="PROSITE" id="PS50011"/>
    </source>
</evidence>
<dbReference type="InterPro" id="IPR000719">
    <property type="entry name" value="Prot_kinase_dom"/>
</dbReference>
<dbReference type="InterPro" id="IPR017441">
    <property type="entry name" value="Protein_kinase_ATP_BS"/>
</dbReference>
<evidence type="ECO:0000256" key="8">
    <source>
        <dbReference type="SAM" id="MobiDB-lite"/>
    </source>
</evidence>
<keyword evidence="11" id="KW-1185">Reference proteome</keyword>
<dbReference type="EMBL" id="JBBJCI010000270">
    <property type="protein sequence ID" value="KAK7236645.1"/>
    <property type="molecule type" value="Genomic_DNA"/>
</dbReference>
<evidence type="ECO:0000256" key="3">
    <source>
        <dbReference type="ARBA" id="ARBA00022741"/>
    </source>
</evidence>
<name>A0ABR1FRI2_AURAN</name>
<evidence type="ECO:0000256" key="7">
    <source>
        <dbReference type="RuleBase" id="RU000304"/>
    </source>
</evidence>
<proteinExistence type="inferred from homology"/>
<feature type="region of interest" description="Disordered" evidence="8">
    <location>
        <begin position="1"/>
        <end position="108"/>
    </location>
</feature>
<comment type="caution">
    <text evidence="10">The sequence shown here is derived from an EMBL/GenBank/DDBJ whole genome shotgun (WGS) entry which is preliminary data.</text>
</comment>
<dbReference type="PROSITE" id="PS00108">
    <property type="entry name" value="PROTEIN_KINASE_ST"/>
    <property type="match status" value="1"/>
</dbReference>
<dbReference type="Proteomes" id="UP001363151">
    <property type="component" value="Unassembled WGS sequence"/>
</dbReference>
<dbReference type="Gene3D" id="1.10.510.10">
    <property type="entry name" value="Transferase(Phosphotransferase) domain 1"/>
    <property type="match status" value="1"/>
</dbReference>
<evidence type="ECO:0000256" key="1">
    <source>
        <dbReference type="ARBA" id="ARBA00022527"/>
    </source>
</evidence>
<keyword evidence="5 6" id="KW-0067">ATP-binding</keyword>
<accession>A0ABR1FRI2</accession>
<keyword evidence="2" id="KW-0808">Transferase</keyword>
<protein>
    <submittedName>
        <fullName evidence="10">Protein serine/threonine kinase</fullName>
    </submittedName>
</protein>